<dbReference type="EMBL" id="VOXD01000029">
    <property type="protein sequence ID" value="TXF87927.1"/>
    <property type="molecule type" value="Genomic_DNA"/>
</dbReference>
<protein>
    <submittedName>
        <fullName evidence="4">T9SS type A sorting domain-containing protein</fullName>
    </submittedName>
</protein>
<gene>
    <name evidence="4" type="ORF">FUA23_16870</name>
</gene>
<comment type="caution">
    <text evidence="4">The sequence shown here is derived from an EMBL/GenBank/DDBJ whole genome shotgun (WGS) entry which is preliminary data.</text>
</comment>
<dbReference type="NCBIfam" id="TIGR04183">
    <property type="entry name" value="Por_Secre_tail"/>
    <property type="match status" value="1"/>
</dbReference>
<feature type="chain" id="PRO_5022658720" evidence="2">
    <location>
        <begin position="21"/>
        <end position="677"/>
    </location>
</feature>
<organism evidence="4 5">
    <name type="scientific">Neolewinella aurantiaca</name>
    <dbReference type="NCBI Taxonomy" id="2602767"/>
    <lineage>
        <taxon>Bacteria</taxon>
        <taxon>Pseudomonadati</taxon>
        <taxon>Bacteroidota</taxon>
        <taxon>Saprospiria</taxon>
        <taxon>Saprospirales</taxon>
        <taxon>Lewinellaceae</taxon>
        <taxon>Neolewinella</taxon>
    </lineage>
</organism>
<evidence type="ECO:0000313" key="5">
    <source>
        <dbReference type="Proteomes" id="UP000321907"/>
    </source>
</evidence>
<keyword evidence="5" id="KW-1185">Reference proteome</keyword>
<sequence length="677" mass="72899">MTKFLTVILIGVLAATSALPAQNFSEVSAAAGIDGQATDPVLMSGGVVWFDYNNDRYPDLLFLNGLQPTRLFRNNWNGSFTDVSESTGVLSITGTMGAVSADFNNDGFADLFITTMDGTPNVLLENTGGNTFRNVSVTAGITDVAYSASAATGDYDGDGDLDIYVSNYMAGTVPADGGQLNFMYRNDGNFSFTEVATALQLDDPGCGLGVTFSDLNDDGRPDLYLANDFGYAIEPNEYFQNDFPSFSRKADRNGTAATINAMGIAKGDYDNDGDLDLYVTNIRENPLFTNTGGGLFFNFSSYFAGVALPELTSWGTSFTDFDLDGHLDLIVANGQVAELNNEPEAQRYYHNNGDGSFADQSAPSGVGAVVKMARGLAVADYDLDGYPDVAINSVQTGSGGNETTAGLLHNEGGETGKWLALETPGNTLKLTLFAGEESWLREVDGGSGYLSHSAVPVHFGAPASSAPIDSVVVTFTSQTAQTYTGIAWNQLTGIRSDGSWYLIDHTSRTECSPEAAEPELRYNWQTNTSDQEILLIERTEKLPFTVLEEQIVELTSGEVYRDLARTQDAVLVDTIAGQGLCPVLQPIRIRVYEAADQPIVYPNPLRSDELQLQLPTGEGDLQVKLLTSSGRIVYKDQLLVSADQRSITLPLPGISRGVYILRLDFAGKLTHHKVVRP</sequence>
<evidence type="ECO:0000256" key="2">
    <source>
        <dbReference type="SAM" id="SignalP"/>
    </source>
</evidence>
<dbReference type="InterPro" id="IPR013517">
    <property type="entry name" value="FG-GAP"/>
</dbReference>
<name>A0A5C7FAT0_9BACT</name>
<evidence type="ECO:0000256" key="1">
    <source>
        <dbReference type="ARBA" id="ARBA00022729"/>
    </source>
</evidence>
<dbReference type="Gene3D" id="2.130.10.130">
    <property type="entry name" value="Integrin alpha, N-terminal"/>
    <property type="match status" value="2"/>
</dbReference>
<evidence type="ECO:0000313" key="4">
    <source>
        <dbReference type="EMBL" id="TXF87927.1"/>
    </source>
</evidence>
<evidence type="ECO:0000259" key="3">
    <source>
        <dbReference type="Pfam" id="PF07593"/>
    </source>
</evidence>
<dbReference type="Proteomes" id="UP000321907">
    <property type="component" value="Unassembled WGS sequence"/>
</dbReference>
<feature type="signal peptide" evidence="2">
    <location>
        <begin position="1"/>
        <end position="20"/>
    </location>
</feature>
<dbReference type="InterPro" id="IPR028994">
    <property type="entry name" value="Integrin_alpha_N"/>
</dbReference>
<keyword evidence="1 2" id="KW-0732">Signal</keyword>
<dbReference type="InterPro" id="IPR011519">
    <property type="entry name" value="UnbV_ASPIC"/>
</dbReference>
<feature type="domain" description="ASPIC/UnbV" evidence="3">
    <location>
        <begin position="431"/>
        <end position="491"/>
    </location>
</feature>
<dbReference type="InterPro" id="IPR026444">
    <property type="entry name" value="Secre_tail"/>
</dbReference>
<reference evidence="4 5" key="1">
    <citation type="submission" date="2019-08" db="EMBL/GenBank/DDBJ databases">
        <title>Lewinella sp. strain SSH13 Genome sequencing and assembly.</title>
        <authorList>
            <person name="Kim I."/>
        </authorList>
    </citation>
    <scope>NUCLEOTIDE SEQUENCE [LARGE SCALE GENOMIC DNA]</scope>
    <source>
        <strain evidence="4 5">SSH13</strain>
    </source>
</reference>
<dbReference type="OrthoDB" id="9816120at2"/>
<dbReference type="Pfam" id="PF13517">
    <property type="entry name" value="FG-GAP_3"/>
    <property type="match status" value="3"/>
</dbReference>
<dbReference type="PANTHER" id="PTHR16026:SF0">
    <property type="entry name" value="CARTILAGE ACIDIC PROTEIN 1"/>
    <property type="match status" value="1"/>
</dbReference>
<dbReference type="InterPro" id="IPR027039">
    <property type="entry name" value="Crtac1"/>
</dbReference>
<dbReference type="SUPFAM" id="SSF69318">
    <property type="entry name" value="Integrin alpha N-terminal domain"/>
    <property type="match status" value="1"/>
</dbReference>
<dbReference type="RefSeq" id="WP_147931939.1">
    <property type="nucleotide sequence ID" value="NZ_VOXD01000029.1"/>
</dbReference>
<dbReference type="PANTHER" id="PTHR16026">
    <property type="entry name" value="CARTILAGE ACIDIC PROTEIN 1"/>
    <property type="match status" value="1"/>
</dbReference>
<accession>A0A5C7FAT0</accession>
<proteinExistence type="predicted"/>
<dbReference type="AlphaFoldDB" id="A0A5C7FAT0"/>
<dbReference type="Pfam" id="PF07593">
    <property type="entry name" value="UnbV_ASPIC"/>
    <property type="match status" value="1"/>
</dbReference>